<evidence type="ECO:0000256" key="1">
    <source>
        <dbReference type="ARBA" id="ARBA00004123"/>
    </source>
</evidence>
<keyword evidence="4" id="KW-0804">Transcription</keyword>
<dbReference type="SMART" id="SM00338">
    <property type="entry name" value="BRLZ"/>
    <property type="match status" value="1"/>
</dbReference>
<dbReference type="PROSITE" id="PS00036">
    <property type="entry name" value="BZIP_BASIC"/>
    <property type="match status" value="1"/>
</dbReference>
<evidence type="ECO:0000256" key="3">
    <source>
        <dbReference type="ARBA" id="ARBA00023125"/>
    </source>
</evidence>
<comment type="caution">
    <text evidence="10">The sequence shown here is derived from an EMBL/GenBank/DDBJ whole genome shotgun (WGS) entry which is preliminary data.</text>
</comment>
<gene>
    <name evidence="10" type="ORF">XYLVIOL_LOCUS1694</name>
</gene>
<organism evidence="10 11">
    <name type="scientific">Xylocopa violacea</name>
    <name type="common">Violet carpenter bee</name>
    <name type="synonym">Apis violacea</name>
    <dbReference type="NCBI Taxonomy" id="135666"/>
    <lineage>
        <taxon>Eukaryota</taxon>
        <taxon>Metazoa</taxon>
        <taxon>Ecdysozoa</taxon>
        <taxon>Arthropoda</taxon>
        <taxon>Hexapoda</taxon>
        <taxon>Insecta</taxon>
        <taxon>Pterygota</taxon>
        <taxon>Neoptera</taxon>
        <taxon>Endopterygota</taxon>
        <taxon>Hymenoptera</taxon>
        <taxon>Apocrita</taxon>
        <taxon>Aculeata</taxon>
        <taxon>Apoidea</taxon>
        <taxon>Anthophila</taxon>
        <taxon>Apidae</taxon>
        <taxon>Xylocopa</taxon>
        <taxon>Xylocopa</taxon>
    </lineage>
</organism>
<dbReference type="Gene3D" id="1.20.5.170">
    <property type="match status" value="1"/>
</dbReference>
<evidence type="ECO:0008006" key="12">
    <source>
        <dbReference type="Google" id="ProtNLM"/>
    </source>
</evidence>
<dbReference type="InterPro" id="IPR003102">
    <property type="entry name" value="CREB1-like_pKID"/>
</dbReference>
<evidence type="ECO:0000259" key="8">
    <source>
        <dbReference type="PROSITE" id="PS50217"/>
    </source>
</evidence>
<feature type="domain" description="BZIP" evidence="8">
    <location>
        <begin position="191"/>
        <end position="242"/>
    </location>
</feature>
<protein>
    <recommendedName>
        <fullName evidence="12">Cyclic AMP-responsive element-binding protein 1</fullName>
    </recommendedName>
</protein>
<keyword evidence="2" id="KW-0805">Transcription regulation</keyword>
<dbReference type="PRINTS" id="PR00041">
    <property type="entry name" value="LEUZIPPRCREB"/>
</dbReference>
<dbReference type="Pfam" id="PF00170">
    <property type="entry name" value="bZIP_1"/>
    <property type="match status" value="1"/>
</dbReference>
<proteinExistence type="predicted"/>
<feature type="domain" description="KID" evidence="9">
    <location>
        <begin position="78"/>
        <end position="137"/>
    </location>
</feature>
<feature type="region of interest" description="Disordered" evidence="7">
    <location>
        <begin position="1"/>
        <end position="24"/>
    </location>
</feature>
<dbReference type="PROSITE" id="PS50953">
    <property type="entry name" value="KID"/>
    <property type="match status" value="1"/>
</dbReference>
<accession>A0ABP1N3P0</accession>
<dbReference type="InterPro" id="IPR004827">
    <property type="entry name" value="bZIP"/>
</dbReference>
<evidence type="ECO:0000259" key="9">
    <source>
        <dbReference type="PROSITE" id="PS50953"/>
    </source>
</evidence>
<evidence type="ECO:0000256" key="5">
    <source>
        <dbReference type="ARBA" id="ARBA00023242"/>
    </source>
</evidence>
<dbReference type="PANTHER" id="PTHR45879">
    <property type="entry name" value="CYCLIC AMP RESPONSE ELEMENT-BINDING PROTEIN B"/>
    <property type="match status" value="1"/>
</dbReference>
<keyword evidence="11" id="KW-1185">Reference proteome</keyword>
<evidence type="ECO:0000313" key="11">
    <source>
        <dbReference type="Proteomes" id="UP001642520"/>
    </source>
</evidence>
<reference evidence="10 11" key="1">
    <citation type="submission" date="2024-08" db="EMBL/GenBank/DDBJ databases">
        <authorList>
            <person name="Will J Nash"/>
            <person name="Angela Man"/>
            <person name="Seanna McTaggart"/>
            <person name="Kendall Baker"/>
            <person name="Tom Barker"/>
            <person name="Leah Catchpole"/>
            <person name="Alex Durrant"/>
            <person name="Karim Gharbi"/>
            <person name="Naomi Irish"/>
            <person name="Gemy Kaithakottil"/>
            <person name="Debby Ku"/>
            <person name="Aaliyah Providence"/>
            <person name="Felix Shaw"/>
            <person name="David Swarbreck"/>
            <person name="Chris Watkins"/>
            <person name="Ann M. McCartney"/>
            <person name="Giulio Formenti"/>
            <person name="Alice Mouton"/>
            <person name="Noel Vella"/>
            <person name="Bjorn M von Reumont"/>
            <person name="Adriana Vella"/>
            <person name="Wilfried Haerty"/>
        </authorList>
    </citation>
    <scope>NUCLEOTIDE SEQUENCE [LARGE SCALE GENOMIC DNA]</scope>
</reference>
<dbReference type="Proteomes" id="UP001642520">
    <property type="component" value="Unassembled WGS sequence"/>
</dbReference>
<evidence type="ECO:0000256" key="4">
    <source>
        <dbReference type="ARBA" id="ARBA00023163"/>
    </source>
</evidence>
<dbReference type="SUPFAM" id="SSF57959">
    <property type="entry name" value="Leucine zipper domain"/>
    <property type="match status" value="1"/>
</dbReference>
<feature type="coiled-coil region" evidence="6">
    <location>
        <begin position="209"/>
        <end position="243"/>
    </location>
</feature>
<dbReference type="InterPro" id="IPR001630">
    <property type="entry name" value="Leuzip_CREB"/>
</dbReference>
<name>A0ABP1N3P0_XYLVO</name>
<sequence>MESMVEENGSAVDPLSTGSQGGDAAPAIATSVQSVIQPNQQSVIQTATNIQPVAISKGNVILVSKPNSVIQTAQASLQTLQVVEAASDDSFSDSEESQEQRGGILTRRPSYKKILNDLGGGEITVIPAGTIQIATQGEGVPGLHTLTMSNAATAGGAIVQYAQGQDTQFFVPVSGNVPAYTGHGVVVEDAARKRELRLLKNRQAARECRRKKKEYIKCLENRVAILENRNQTLIEELKSLKQLCEPKTE</sequence>
<keyword evidence="5" id="KW-0539">Nucleus</keyword>
<evidence type="ECO:0000313" key="10">
    <source>
        <dbReference type="EMBL" id="CAL7935593.1"/>
    </source>
</evidence>
<keyword evidence="3" id="KW-0238">DNA-binding</keyword>
<comment type="subcellular location">
    <subcellularLocation>
        <location evidence="1">Nucleus</location>
    </subcellularLocation>
</comment>
<dbReference type="CDD" id="cd14690">
    <property type="entry name" value="bZIP_CREB1"/>
    <property type="match status" value="1"/>
</dbReference>
<dbReference type="PANTHER" id="PTHR45879:SF3">
    <property type="entry name" value="CYCLIC AMP RESPONSE ELEMENT-BINDING PROTEIN B"/>
    <property type="match status" value="1"/>
</dbReference>
<dbReference type="PROSITE" id="PS50217">
    <property type="entry name" value="BZIP"/>
    <property type="match status" value="1"/>
</dbReference>
<evidence type="ECO:0000256" key="6">
    <source>
        <dbReference type="SAM" id="Coils"/>
    </source>
</evidence>
<evidence type="ECO:0000256" key="2">
    <source>
        <dbReference type="ARBA" id="ARBA00023015"/>
    </source>
</evidence>
<dbReference type="InterPro" id="IPR046347">
    <property type="entry name" value="bZIP_sf"/>
</dbReference>
<dbReference type="Pfam" id="PF02173">
    <property type="entry name" value="pKID"/>
    <property type="match status" value="1"/>
</dbReference>
<evidence type="ECO:0000256" key="7">
    <source>
        <dbReference type="SAM" id="MobiDB-lite"/>
    </source>
</evidence>
<dbReference type="EMBL" id="CAXAJV020001284">
    <property type="protein sequence ID" value="CAL7935593.1"/>
    <property type="molecule type" value="Genomic_DNA"/>
</dbReference>
<keyword evidence="6" id="KW-0175">Coiled coil</keyword>